<dbReference type="InterPro" id="IPR050508">
    <property type="entry name" value="Methyltransf_Superfamily"/>
</dbReference>
<feature type="domain" description="GDS1 winged helix" evidence="3">
    <location>
        <begin position="427"/>
        <end position="520"/>
    </location>
</feature>
<feature type="region of interest" description="Disordered" evidence="1">
    <location>
        <begin position="1"/>
        <end position="33"/>
    </location>
</feature>
<evidence type="ECO:0000259" key="3">
    <source>
        <dbReference type="Pfam" id="PF25318"/>
    </source>
</evidence>
<organism evidence="4 5">
    <name type="scientific">Cryomyces minteri</name>
    <dbReference type="NCBI Taxonomy" id="331657"/>
    <lineage>
        <taxon>Eukaryota</taxon>
        <taxon>Fungi</taxon>
        <taxon>Dikarya</taxon>
        <taxon>Ascomycota</taxon>
        <taxon>Pezizomycotina</taxon>
        <taxon>Dothideomycetes</taxon>
        <taxon>Dothideomycetes incertae sedis</taxon>
        <taxon>Cryomyces</taxon>
    </lineage>
</organism>
<feature type="transmembrane region" description="Helical" evidence="2">
    <location>
        <begin position="67"/>
        <end position="88"/>
    </location>
</feature>
<feature type="region of interest" description="Disordered" evidence="1">
    <location>
        <begin position="540"/>
        <end position="641"/>
    </location>
</feature>
<dbReference type="GO" id="GO:0008168">
    <property type="term" value="F:methyltransferase activity"/>
    <property type="evidence" value="ECO:0007669"/>
    <property type="project" value="TreeGrafter"/>
</dbReference>
<evidence type="ECO:0000313" key="5">
    <source>
        <dbReference type="Proteomes" id="UP000308768"/>
    </source>
</evidence>
<dbReference type="SUPFAM" id="SSF53335">
    <property type="entry name" value="S-adenosyl-L-methionine-dependent methyltransferases"/>
    <property type="match status" value="1"/>
</dbReference>
<protein>
    <recommendedName>
        <fullName evidence="3">GDS1 winged helix domain-containing protein</fullName>
    </recommendedName>
</protein>
<evidence type="ECO:0000313" key="4">
    <source>
        <dbReference type="EMBL" id="TKA50442.1"/>
    </source>
</evidence>
<dbReference type="Pfam" id="PF13489">
    <property type="entry name" value="Methyltransf_23"/>
    <property type="match status" value="1"/>
</dbReference>
<dbReference type="EMBL" id="NAJN01002621">
    <property type="protein sequence ID" value="TKA50442.1"/>
    <property type="molecule type" value="Genomic_DNA"/>
</dbReference>
<dbReference type="CDD" id="cd02440">
    <property type="entry name" value="AdoMet_MTases"/>
    <property type="match status" value="1"/>
</dbReference>
<gene>
    <name evidence="4" type="ORF">B0A49_13035</name>
</gene>
<dbReference type="InterPro" id="IPR057511">
    <property type="entry name" value="WH_GDS1"/>
</dbReference>
<reference evidence="4 5" key="1">
    <citation type="submission" date="2017-03" db="EMBL/GenBank/DDBJ databases">
        <title>Genomes of endolithic fungi from Antarctica.</title>
        <authorList>
            <person name="Coleine C."/>
            <person name="Masonjones S."/>
            <person name="Stajich J.E."/>
        </authorList>
    </citation>
    <scope>NUCLEOTIDE SEQUENCE [LARGE SCALE GENOMIC DNA]</scope>
    <source>
        <strain evidence="4 5">CCFEE 5187</strain>
    </source>
</reference>
<dbReference type="PANTHER" id="PTHR42912:SF83">
    <property type="entry name" value="METHYLTRANSFERASE TYPE 11 DOMAIN-CONTAINING PROTEIN"/>
    <property type="match status" value="1"/>
</dbReference>
<dbReference type="PANTHER" id="PTHR42912">
    <property type="entry name" value="METHYLTRANSFERASE"/>
    <property type="match status" value="1"/>
</dbReference>
<accession>A0A4U0VN45</accession>
<keyword evidence="2" id="KW-1133">Transmembrane helix</keyword>
<dbReference type="Gene3D" id="3.40.50.150">
    <property type="entry name" value="Vaccinia Virus protein VP39"/>
    <property type="match status" value="1"/>
</dbReference>
<proteinExistence type="predicted"/>
<sequence length="776" mass="85698">MARSHELTPYLTLNPRHTSAAHRRTSSDEATPQASLTSLAFITASTTPQRSSTAFIRTKFWSQGSSLVILGTVSFGIPFYGVLLYSGLSQQSSGPSTRTVPQDVSDRYDKNARDFDSEVGTAEFLIGLNRRRKQLVKRAEGDVLEVSVGTGRNFEYYNTHKCKSLTFVDQSSPMVEVARQKWKESHPASKMPVNFITQSAIEPISSRPPEGYDTIIQTMGLCSTPEPEKLLRNLGQMAKDDGQILLLEHGKSHYNWLNNALDNAAPAHADRYGCWWNKDIGAIVEKSGLEAITIKRYNFGTTWWVELKPPRKSQDKSIEGNKKGGPGAEVAQVNEEPPHKEGWCKQDQNALQHEKKVVVSIVAWYPGSEGLSCFTSPLTARLCFGGTTTAREESQTIAHPKLLDLFEWYESAENNKHQRATGSTKVDTEGISDDVVVGVIEQLEKTGNRPHLVKELAAVLTNRIGAVESSANPQAIISSRLTSYLRRPWTALSPCPLTKELVTTHPRRIYFYLATSPHQPIPEHPEIMPSNDRIITPSISSAADEEEERDARARATLSPSPEIDLSSPELADDDDDVSAPPTPVGSFSGRNSLPREHPPTTTNISHNRRAVSPPLEHEEREFTQTANSLQQRSRSQGLATPPVLEVMPTTEHDMDFTVTVEVNETEESAALRNSEAAAALFGHAGHLSIPSMTVEFSSPMLKPQLGLHIPVSVSPASKQRDFDGHVRILDRADGIDDAAADGEQERAIIDAFGGWAELQSPENVELEELDQMFGWY</sequence>
<dbReference type="OrthoDB" id="416496at2759"/>
<feature type="compositionally biased region" description="Polar residues" evidence="1">
    <location>
        <begin position="623"/>
        <end position="638"/>
    </location>
</feature>
<dbReference type="Proteomes" id="UP000308768">
    <property type="component" value="Unassembled WGS sequence"/>
</dbReference>
<dbReference type="STRING" id="331657.A0A4U0VN45"/>
<keyword evidence="5" id="KW-1185">Reference proteome</keyword>
<keyword evidence="2" id="KW-0812">Transmembrane</keyword>
<evidence type="ECO:0000256" key="2">
    <source>
        <dbReference type="SAM" id="Phobius"/>
    </source>
</evidence>
<comment type="caution">
    <text evidence="4">The sequence shown here is derived from an EMBL/GenBank/DDBJ whole genome shotgun (WGS) entry which is preliminary data.</text>
</comment>
<evidence type="ECO:0000256" key="1">
    <source>
        <dbReference type="SAM" id="MobiDB-lite"/>
    </source>
</evidence>
<dbReference type="InterPro" id="IPR029063">
    <property type="entry name" value="SAM-dependent_MTases_sf"/>
</dbReference>
<dbReference type="Pfam" id="PF25318">
    <property type="entry name" value="WHD_GDS1"/>
    <property type="match status" value="1"/>
</dbReference>
<dbReference type="AlphaFoldDB" id="A0A4U0VN45"/>
<name>A0A4U0VN45_9PEZI</name>
<keyword evidence="2" id="KW-0472">Membrane</keyword>